<proteinExistence type="predicted"/>
<feature type="transmembrane region" description="Helical" evidence="7">
    <location>
        <begin position="378"/>
        <end position="403"/>
    </location>
</feature>
<dbReference type="PIRSF" id="PIRSF006066">
    <property type="entry name" value="HI0050"/>
    <property type="match status" value="1"/>
</dbReference>
<feature type="transmembrane region" description="Helical" evidence="7">
    <location>
        <begin position="290"/>
        <end position="311"/>
    </location>
</feature>
<protein>
    <submittedName>
        <fullName evidence="9">C4-dicarboxylate ABC transporter permease</fullName>
    </submittedName>
</protein>
<evidence type="ECO:0000256" key="1">
    <source>
        <dbReference type="ARBA" id="ARBA00004429"/>
    </source>
</evidence>
<keyword evidence="4 7" id="KW-0812">Transmembrane</keyword>
<dbReference type="InterPro" id="IPR004681">
    <property type="entry name" value="TRAP_DctM"/>
</dbReference>
<evidence type="ECO:0000256" key="5">
    <source>
        <dbReference type="ARBA" id="ARBA00022989"/>
    </source>
</evidence>
<keyword evidence="3" id="KW-0997">Cell inner membrane</keyword>
<evidence type="ECO:0000256" key="2">
    <source>
        <dbReference type="ARBA" id="ARBA00022475"/>
    </source>
</evidence>
<comment type="subcellular location">
    <subcellularLocation>
        <location evidence="1">Cell inner membrane</location>
        <topology evidence="1">Multi-pass membrane protein</topology>
    </subcellularLocation>
</comment>
<dbReference type="OrthoDB" id="9785600at2"/>
<dbReference type="GO" id="GO:0005886">
    <property type="term" value="C:plasma membrane"/>
    <property type="evidence" value="ECO:0007669"/>
    <property type="project" value="UniProtKB-SubCell"/>
</dbReference>
<evidence type="ECO:0000313" key="10">
    <source>
        <dbReference type="Proteomes" id="UP000067625"/>
    </source>
</evidence>
<evidence type="ECO:0000256" key="7">
    <source>
        <dbReference type="SAM" id="Phobius"/>
    </source>
</evidence>
<feature type="transmembrane region" description="Helical" evidence="7">
    <location>
        <begin position="332"/>
        <end position="358"/>
    </location>
</feature>
<reference evidence="9 10" key="2">
    <citation type="journal article" date="2016" name="Int. J. Syst. Evol. Microbiol.">
        <title>Bacillus gobiensis sp. nov., isolated from a soil sample.</title>
        <authorList>
            <person name="Liu B."/>
            <person name="Liu G.H."/>
            <person name="Cetin S."/>
            <person name="Schumann P."/>
            <person name="Pan Z.Z."/>
            <person name="Chen Q.Q."/>
        </authorList>
    </citation>
    <scope>NUCLEOTIDE SEQUENCE [LARGE SCALE GENOMIC DNA]</scope>
    <source>
        <strain evidence="9 10">FJAT-4402</strain>
    </source>
</reference>
<dbReference type="Proteomes" id="UP000067625">
    <property type="component" value="Chromosome"/>
</dbReference>
<keyword evidence="5 7" id="KW-1133">Transmembrane helix</keyword>
<dbReference type="AlphaFoldDB" id="A0A0M3RA72"/>
<accession>A0A0M3RA72</accession>
<evidence type="ECO:0000313" key="9">
    <source>
        <dbReference type="EMBL" id="ALC82682.1"/>
    </source>
</evidence>
<feature type="transmembrane region" description="Helical" evidence="7">
    <location>
        <begin position="6"/>
        <end position="35"/>
    </location>
</feature>
<dbReference type="PANTHER" id="PTHR33362:SF3">
    <property type="entry name" value="SIALIC ACID TRAP TRANSPORTER PERMEASE PROTEIN SIAT"/>
    <property type="match status" value="1"/>
</dbReference>
<evidence type="ECO:0000256" key="3">
    <source>
        <dbReference type="ARBA" id="ARBA00022519"/>
    </source>
</evidence>
<gene>
    <name evidence="9" type="ORF">AM592_14665</name>
</gene>
<feature type="domain" description="TRAP C4-dicarboxylate transport system permease DctM subunit" evidence="8">
    <location>
        <begin position="7"/>
        <end position="433"/>
    </location>
</feature>
<keyword evidence="2" id="KW-1003">Cell membrane</keyword>
<dbReference type="EMBL" id="CP012600">
    <property type="protein sequence ID" value="ALC82682.1"/>
    <property type="molecule type" value="Genomic_DNA"/>
</dbReference>
<keyword evidence="10" id="KW-1185">Reference proteome</keyword>
<feature type="transmembrane region" description="Helical" evidence="7">
    <location>
        <begin position="237"/>
        <end position="270"/>
    </location>
</feature>
<sequence>MITLFLFIVLLALIFLSVPVGISIGMATLLTIVFFSDNIPLLTMAQKVFTSLDSFPIMAIPFFMLAGILMGKGGISKRLLDLAGSLIGFVKGGLAMMTVLACMFFSAISGSGPATVAAIGSFVIPAMKKERYGAGFASALTASGGAIGVIIPPSIPFVLFGVTGNVSIGKLFMAGILPGVLIGILLMAVSYLILVRKGVGNIKTDIEVAASLETGMAGAKKGINVKHLLKTIYDAKWALLTPVIILGGIYGSIFTPTEAAAVAIIYGFVVGKFLHKELSWKDIYDSMVETLKIVGATLYLIALSVCFAYVLNIENIPQTIAEAITSFSDNKYIVMLLIIGFLLIVGCFIDTIPAILILTPIFLPITTQVGIDPVHFGVIMVMALAIGFITPPFGANLFVATAIGKVSIEQISKSAIPFFLVMVLGLLIIGFIPFLSMYLPSLL</sequence>
<dbReference type="STRING" id="1441095.AM592_14665"/>
<feature type="transmembrane region" description="Helical" evidence="7">
    <location>
        <begin position="95"/>
        <end position="120"/>
    </location>
</feature>
<dbReference type="InterPro" id="IPR010656">
    <property type="entry name" value="DctM"/>
</dbReference>
<feature type="transmembrane region" description="Helical" evidence="7">
    <location>
        <begin position="171"/>
        <end position="194"/>
    </location>
</feature>
<evidence type="ECO:0000256" key="4">
    <source>
        <dbReference type="ARBA" id="ARBA00022692"/>
    </source>
</evidence>
<reference evidence="10" key="1">
    <citation type="submission" date="2015-08" db="EMBL/GenBank/DDBJ databases">
        <title>Genome sequencing project for genomic taxonomy and phylogenomics of Bacillus-like bacteria.</title>
        <authorList>
            <person name="Liu B."/>
            <person name="Wang J."/>
            <person name="Zhu Y."/>
            <person name="Liu G."/>
            <person name="Chen Q."/>
            <person name="Chen Z."/>
            <person name="Lan J."/>
            <person name="Che J."/>
            <person name="Ge C."/>
            <person name="Shi H."/>
            <person name="Pan Z."/>
            <person name="Liu X."/>
        </authorList>
    </citation>
    <scope>NUCLEOTIDE SEQUENCE [LARGE SCALE GENOMIC DNA]</scope>
    <source>
        <strain evidence="10">FJAT-4402</strain>
    </source>
</reference>
<dbReference type="PATRIC" id="fig|1441095.3.peg.3237"/>
<dbReference type="Pfam" id="PF06808">
    <property type="entry name" value="DctM"/>
    <property type="match status" value="1"/>
</dbReference>
<dbReference type="NCBIfam" id="TIGR00786">
    <property type="entry name" value="dctM"/>
    <property type="match status" value="1"/>
</dbReference>
<dbReference type="GO" id="GO:0022857">
    <property type="term" value="F:transmembrane transporter activity"/>
    <property type="evidence" value="ECO:0007669"/>
    <property type="project" value="TreeGrafter"/>
</dbReference>
<organism evidence="9 10">
    <name type="scientific">Bacillus gobiensis</name>
    <dbReference type="NCBI Taxonomy" id="1441095"/>
    <lineage>
        <taxon>Bacteria</taxon>
        <taxon>Bacillati</taxon>
        <taxon>Bacillota</taxon>
        <taxon>Bacilli</taxon>
        <taxon>Bacillales</taxon>
        <taxon>Bacillaceae</taxon>
        <taxon>Bacillus</taxon>
    </lineage>
</organism>
<feature type="transmembrane region" description="Helical" evidence="7">
    <location>
        <begin position="132"/>
        <end position="151"/>
    </location>
</feature>
<evidence type="ECO:0000259" key="8">
    <source>
        <dbReference type="Pfam" id="PF06808"/>
    </source>
</evidence>
<name>A0A0M3RA72_9BACI</name>
<dbReference type="PANTHER" id="PTHR33362">
    <property type="entry name" value="SIALIC ACID TRAP TRANSPORTER PERMEASE PROTEIN SIAT-RELATED"/>
    <property type="match status" value="1"/>
</dbReference>
<evidence type="ECO:0000256" key="6">
    <source>
        <dbReference type="ARBA" id="ARBA00023136"/>
    </source>
</evidence>
<keyword evidence="6 7" id="KW-0472">Membrane</keyword>
<feature type="transmembrane region" description="Helical" evidence="7">
    <location>
        <begin position="55"/>
        <end position="75"/>
    </location>
</feature>
<feature type="transmembrane region" description="Helical" evidence="7">
    <location>
        <begin position="415"/>
        <end position="439"/>
    </location>
</feature>
<dbReference type="RefSeq" id="WP_053604491.1">
    <property type="nucleotide sequence ID" value="NZ_CP012600.1"/>
</dbReference>